<evidence type="ECO:0000313" key="1">
    <source>
        <dbReference type="EMBL" id="CAG8632610.1"/>
    </source>
</evidence>
<evidence type="ECO:0000313" key="2">
    <source>
        <dbReference type="Proteomes" id="UP000789570"/>
    </source>
</evidence>
<name>A0A9N9DEX0_9GLOM</name>
<dbReference type="EMBL" id="CAJVPQ010003600">
    <property type="protein sequence ID" value="CAG8632610.1"/>
    <property type="molecule type" value="Genomic_DNA"/>
</dbReference>
<comment type="caution">
    <text evidence="1">The sequence shown here is derived from an EMBL/GenBank/DDBJ whole genome shotgun (WGS) entry which is preliminary data.</text>
</comment>
<proteinExistence type="predicted"/>
<accession>A0A9N9DEX0</accession>
<feature type="non-terminal residue" evidence="1">
    <location>
        <position position="1"/>
    </location>
</feature>
<protein>
    <submittedName>
        <fullName evidence="1">15479_t:CDS:1</fullName>
    </submittedName>
</protein>
<dbReference type="OrthoDB" id="2386316at2759"/>
<dbReference type="Proteomes" id="UP000789570">
    <property type="component" value="Unassembled WGS sequence"/>
</dbReference>
<reference evidence="1" key="1">
    <citation type="submission" date="2021-06" db="EMBL/GenBank/DDBJ databases">
        <authorList>
            <person name="Kallberg Y."/>
            <person name="Tangrot J."/>
            <person name="Rosling A."/>
        </authorList>
    </citation>
    <scope>NUCLEOTIDE SEQUENCE</scope>
    <source>
        <strain evidence="1">UK204</strain>
    </source>
</reference>
<keyword evidence="2" id="KW-1185">Reference proteome</keyword>
<sequence length="172" mass="20050">PSQGYNRINYDPENLPMRSHTSHLQDIEAMENKGLRNKIQHERECAFSFSATKEELHSLFQEYNMTKAEVRKVKQYYATALDLTMNDVSLITEYIQKYGKLRTKSSVLIGSKLANRGGDVARNNYSIALLVDKNAHLSRAPVDFEEHEFYSQILYYFVYEYNNELSMLAFVQ</sequence>
<dbReference type="AlphaFoldDB" id="A0A9N9DEX0"/>
<organism evidence="1 2">
    <name type="scientific">Funneliformis caledonium</name>
    <dbReference type="NCBI Taxonomy" id="1117310"/>
    <lineage>
        <taxon>Eukaryota</taxon>
        <taxon>Fungi</taxon>
        <taxon>Fungi incertae sedis</taxon>
        <taxon>Mucoromycota</taxon>
        <taxon>Glomeromycotina</taxon>
        <taxon>Glomeromycetes</taxon>
        <taxon>Glomerales</taxon>
        <taxon>Glomeraceae</taxon>
        <taxon>Funneliformis</taxon>
    </lineage>
</organism>
<gene>
    <name evidence="1" type="ORF">FCALED_LOCUS10150</name>
</gene>